<dbReference type="Gene3D" id="3.30.70.330">
    <property type="match status" value="2"/>
</dbReference>
<feature type="domain" description="Matrin-type" evidence="9">
    <location>
        <begin position="878"/>
        <end position="909"/>
    </location>
</feature>
<dbReference type="InterPro" id="IPR000504">
    <property type="entry name" value="RRM_dom"/>
</dbReference>
<feature type="compositionally biased region" description="Polar residues" evidence="7">
    <location>
        <begin position="409"/>
        <end position="424"/>
    </location>
</feature>
<dbReference type="GO" id="GO:0008270">
    <property type="term" value="F:zinc ion binding"/>
    <property type="evidence" value="ECO:0007669"/>
    <property type="project" value="UniProtKB-KW"/>
</dbReference>
<sequence>MASFGRGQSNQMRTKRKSRFHDADAGGLAAGPPLNIQAALGTLCHNPHLAGLINSGQGQNYGLHGAGQGQNFGPQGVGQRSKGLMSTAGGPSRYSDTASSSLPSLFGVRNQNQQSHAVQKQIDADRASNILAAFGLSSRDLDELSHYPEDKLTPESLPEILTEIKRRRANEGAASKYNRGDGSPRHDRSYRASHDDWEEERHFRKRNYASRDSSLDSVVEYSHGHSSRDSSARYDRKDYERERLRGSDDFSREEMCLSEPPHNFNKFDSDYGRAAHLPSPRTHERSLFERKRGSPSLNNINDYHGFLPAVFPYLCSLCDLTIHSVQDWNQHNKSTTHRRLCDLLVEIYPEWNPDALPPQMGDPLVLQSTNLAPGILGPPPSGSFLASNRGMGGMESHGASSRKGPMDNKQGNNTQRLQKPSRMNASDEPGRVVHISELQRGRCTNRDLIKLAEPFGKVTNYLLIKSKGEGFVELAYPEATQAMVKFYQMKPTFIDGNAVRVELSQKYKKLTIMGKESEERSRVVHISNLPSVGYSDSEIVCLGMPFGKVTNYLLMRVKNQVFLEMETHQMAMAMIEKFKKIPLMFHGRELKVYLSEKYRSLVLRKPGKGVDELLRNRERENRKRGRSHSPPSKRARSPSNKRKAQDKSKNSKETDHENAQTGSPSMENASPKQLEGENVAKIKSQGGPSPDTKNYEEGGTEDLLLTYDELVKDKSAAGDREDDLEVELDPDIEVGHFNEGEMKDESDAELSSRDATLSSEKRSEGIRCPEYMDEFFALDEIDDPDGQKIKSAQTDKMLTDDIKDEQDAENESYLRNNMNENTDVKTGEEVKGNMSTLSGEPSSEQIQALSPLPEEYKLGPYKPNNPVGLDYVVPKAGYYCKLCRLFYTSEETAKQTHCGTVEHYERLKKALAKQAMEYWREKQQQFVLE</sequence>
<dbReference type="SMART" id="SM00451">
    <property type="entry name" value="ZnF_U1"/>
    <property type="match status" value="2"/>
</dbReference>
<accession>A0A401SP14</accession>
<feature type="region of interest" description="Disordered" evidence="7">
    <location>
        <begin position="612"/>
        <end position="674"/>
    </location>
</feature>
<dbReference type="OMA" id="IRITIDQ"/>
<dbReference type="PANTHER" id="PTHR15592">
    <property type="entry name" value="MATRIN 3/NUCLEAR PROTEIN 220-RELATED"/>
    <property type="match status" value="1"/>
</dbReference>
<feature type="region of interest" description="Disordered" evidence="7">
    <location>
        <begin position="388"/>
        <end position="430"/>
    </location>
</feature>
<organism evidence="10 11">
    <name type="scientific">Chiloscyllium punctatum</name>
    <name type="common">Brownbanded bambooshark</name>
    <name type="synonym">Hemiscyllium punctatum</name>
    <dbReference type="NCBI Taxonomy" id="137246"/>
    <lineage>
        <taxon>Eukaryota</taxon>
        <taxon>Metazoa</taxon>
        <taxon>Chordata</taxon>
        <taxon>Craniata</taxon>
        <taxon>Vertebrata</taxon>
        <taxon>Chondrichthyes</taxon>
        <taxon>Elasmobranchii</taxon>
        <taxon>Galeomorphii</taxon>
        <taxon>Galeoidea</taxon>
        <taxon>Orectolobiformes</taxon>
        <taxon>Hemiscylliidae</taxon>
        <taxon>Chiloscyllium</taxon>
    </lineage>
</organism>
<dbReference type="Proteomes" id="UP000287033">
    <property type="component" value="Unassembled WGS sequence"/>
</dbReference>
<dbReference type="SUPFAM" id="SSF54928">
    <property type="entry name" value="RNA-binding domain, RBD"/>
    <property type="match status" value="2"/>
</dbReference>
<name>A0A401SP14_CHIPU</name>
<feature type="compositionally biased region" description="Acidic residues" evidence="7">
    <location>
        <begin position="720"/>
        <end position="732"/>
    </location>
</feature>
<feature type="compositionally biased region" description="Basic and acidic residues" evidence="7">
    <location>
        <begin position="643"/>
        <end position="658"/>
    </location>
</feature>
<dbReference type="PROSITE" id="PS50171">
    <property type="entry name" value="ZF_MATRIN"/>
    <property type="match status" value="1"/>
</dbReference>
<evidence type="ECO:0000259" key="8">
    <source>
        <dbReference type="PROSITE" id="PS50102"/>
    </source>
</evidence>
<evidence type="ECO:0000256" key="7">
    <source>
        <dbReference type="SAM" id="MobiDB-lite"/>
    </source>
</evidence>
<dbReference type="OrthoDB" id="9938441at2759"/>
<dbReference type="EMBL" id="BEZZ01000413">
    <property type="protein sequence ID" value="GCC32116.1"/>
    <property type="molecule type" value="Genomic_DNA"/>
</dbReference>
<feature type="compositionally biased region" description="Polar residues" evidence="7">
    <location>
        <begin position="659"/>
        <end position="671"/>
    </location>
</feature>
<evidence type="ECO:0000313" key="11">
    <source>
        <dbReference type="Proteomes" id="UP000287033"/>
    </source>
</evidence>
<evidence type="ECO:0000256" key="1">
    <source>
        <dbReference type="ARBA" id="ARBA00004123"/>
    </source>
</evidence>
<dbReference type="InterPro" id="IPR000690">
    <property type="entry name" value="Matrin/U1-C_Znf_C2H2"/>
</dbReference>
<feature type="compositionally biased region" description="Basic and acidic residues" evidence="7">
    <location>
        <begin position="733"/>
        <end position="745"/>
    </location>
</feature>
<evidence type="ECO:0000256" key="6">
    <source>
        <dbReference type="PROSITE-ProRule" id="PRU00176"/>
    </source>
</evidence>
<evidence type="ECO:0000256" key="4">
    <source>
        <dbReference type="ARBA" id="ARBA00022833"/>
    </source>
</evidence>
<evidence type="ECO:0008006" key="12">
    <source>
        <dbReference type="Google" id="ProtNLM"/>
    </source>
</evidence>
<dbReference type="PROSITE" id="PS50102">
    <property type="entry name" value="RRM"/>
    <property type="match status" value="2"/>
</dbReference>
<evidence type="ECO:0000256" key="3">
    <source>
        <dbReference type="ARBA" id="ARBA00022771"/>
    </source>
</evidence>
<keyword evidence="2" id="KW-0479">Metal-binding</keyword>
<dbReference type="AlphaFoldDB" id="A0A401SP14"/>
<feature type="compositionally biased region" description="Basic and acidic residues" evidence="7">
    <location>
        <begin position="178"/>
        <end position="197"/>
    </location>
</feature>
<feature type="compositionally biased region" description="Basic residues" evidence="7">
    <location>
        <begin position="622"/>
        <end position="642"/>
    </location>
</feature>
<feature type="region of interest" description="Disordered" evidence="7">
    <location>
        <begin position="64"/>
        <end position="101"/>
    </location>
</feature>
<keyword evidence="3" id="KW-0863">Zinc-finger</keyword>
<dbReference type="InterPro" id="IPR012677">
    <property type="entry name" value="Nucleotide-bd_a/b_plait_sf"/>
</dbReference>
<evidence type="ECO:0000256" key="5">
    <source>
        <dbReference type="ARBA" id="ARBA00023242"/>
    </source>
</evidence>
<dbReference type="InterPro" id="IPR003604">
    <property type="entry name" value="Matrin/U1-like-C_Znf_C2H2"/>
</dbReference>
<feature type="region of interest" description="Disordered" evidence="7">
    <location>
        <begin position="1"/>
        <end position="26"/>
    </location>
</feature>
<reference evidence="10 11" key="1">
    <citation type="journal article" date="2018" name="Nat. Ecol. Evol.">
        <title>Shark genomes provide insights into elasmobranch evolution and the origin of vertebrates.</title>
        <authorList>
            <person name="Hara Y"/>
            <person name="Yamaguchi K"/>
            <person name="Onimaru K"/>
            <person name="Kadota M"/>
            <person name="Koyanagi M"/>
            <person name="Keeley SD"/>
            <person name="Tatsumi K"/>
            <person name="Tanaka K"/>
            <person name="Motone F"/>
            <person name="Kageyama Y"/>
            <person name="Nozu R"/>
            <person name="Adachi N"/>
            <person name="Nishimura O"/>
            <person name="Nakagawa R"/>
            <person name="Tanegashima C"/>
            <person name="Kiyatake I"/>
            <person name="Matsumoto R"/>
            <person name="Murakumo K"/>
            <person name="Nishida K"/>
            <person name="Terakita A"/>
            <person name="Kuratani S"/>
            <person name="Sato K"/>
            <person name="Hyodo S Kuraku.S."/>
        </authorList>
    </citation>
    <scope>NUCLEOTIDE SEQUENCE [LARGE SCALE GENOMIC DNA]</scope>
</reference>
<comment type="caution">
    <text evidence="10">The sequence shown here is derived from an EMBL/GenBank/DDBJ whole genome shotgun (WGS) entry which is preliminary data.</text>
</comment>
<feature type="region of interest" description="Disordered" evidence="7">
    <location>
        <begin position="214"/>
        <end position="240"/>
    </location>
</feature>
<gene>
    <name evidence="10" type="ORF">chiPu_0010576</name>
</gene>
<feature type="compositionally biased region" description="Basic and acidic residues" evidence="7">
    <location>
        <begin position="612"/>
        <end position="621"/>
    </location>
</feature>
<feature type="domain" description="RRM" evidence="8">
    <location>
        <begin position="431"/>
        <end position="506"/>
    </location>
</feature>
<keyword evidence="4" id="KW-0862">Zinc</keyword>
<dbReference type="SMART" id="SM00360">
    <property type="entry name" value="RRM"/>
    <property type="match status" value="2"/>
</dbReference>
<feature type="compositionally biased region" description="Polar residues" evidence="7">
    <location>
        <begin position="1"/>
        <end position="12"/>
    </location>
</feature>
<feature type="compositionally biased region" description="Basic and acidic residues" evidence="7">
    <location>
        <begin position="222"/>
        <end position="240"/>
    </location>
</feature>
<dbReference type="GO" id="GO:0003723">
    <property type="term" value="F:RNA binding"/>
    <property type="evidence" value="ECO:0007669"/>
    <property type="project" value="UniProtKB-UniRule"/>
</dbReference>
<dbReference type="STRING" id="137246.A0A401SP14"/>
<feature type="domain" description="RRM" evidence="8">
    <location>
        <begin position="522"/>
        <end position="597"/>
    </location>
</feature>
<dbReference type="InterPro" id="IPR035979">
    <property type="entry name" value="RBD_domain_sf"/>
</dbReference>
<protein>
    <recommendedName>
        <fullName evidence="12">Matrin-type domain-containing protein</fullName>
    </recommendedName>
</protein>
<evidence type="ECO:0000256" key="2">
    <source>
        <dbReference type="ARBA" id="ARBA00022723"/>
    </source>
</evidence>
<keyword evidence="6" id="KW-0694">RNA-binding</keyword>
<evidence type="ECO:0000259" key="9">
    <source>
        <dbReference type="PROSITE" id="PS50171"/>
    </source>
</evidence>
<evidence type="ECO:0000313" key="10">
    <source>
        <dbReference type="EMBL" id="GCC32116.1"/>
    </source>
</evidence>
<dbReference type="InterPro" id="IPR036236">
    <property type="entry name" value="Znf_C2H2_sf"/>
</dbReference>
<feature type="region of interest" description="Disordered" evidence="7">
    <location>
        <begin position="167"/>
        <end position="197"/>
    </location>
</feature>
<dbReference type="GO" id="GO:0005634">
    <property type="term" value="C:nucleus"/>
    <property type="evidence" value="ECO:0007669"/>
    <property type="project" value="UniProtKB-SubCell"/>
</dbReference>
<comment type="subcellular location">
    <subcellularLocation>
        <location evidence="1">Nucleus</location>
    </subcellularLocation>
</comment>
<feature type="region of interest" description="Disordered" evidence="7">
    <location>
        <begin position="714"/>
        <end position="766"/>
    </location>
</feature>
<keyword evidence="5" id="KW-0539">Nucleus</keyword>
<proteinExistence type="predicted"/>
<keyword evidence="11" id="KW-1185">Reference proteome</keyword>
<dbReference type="SUPFAM" id="SSF57667">
    <property type="entry name" value="beta-beta-alpha zinc fingers"/>
    <property type="match status" value="1"/>
</dbReference>